<dbReference type="AlphaFoldDB" id="A0A8H7H392"/>
<dbReference type="Gene3D" id="1.20.120.1630">
    <property type="match status" value="1"/>
</dbReference>
<feature type="transmembrane region" description="Helical" evidence="15">
    <location>
        <begin position="1050"/>
        <end position="1072"/>
    </location>
</feature>
<evidence type="ECO:0000256" key="15">
    <source>
        <dbReference type="SAM" id="Phobius"/>
    </source>
</evidence>
<dbReference type="InterPro" id="IPR000791">
    <property type="entry name" value="Gpr1/Fun34/SatP-like"/>
</dbReference>
<dbReference type="NCBIfam" id="NF038013">
    <property type="entry name" value="AceTr_1"/>
    <property type="match status" value="1"/>
</dbReference>
<keyword evidence="12" id="KW-1207">Sterol metabolism</keyword>
<dbReference type="InterPro" id="IPR001171">
    <property type="entry name" value="ERG24_DHCR-like"/>
</dbReference>
<proteinExistence type="inferred from homology"/>
<keyword evidence="7 15" id="KW-1133">Transmembrane helix</keyword>
<keyword evidence="8" id="KW-0560">Oxidoreductase</keyword>
<evidence type="ECO:0000256" key="9">
    <source>
        <dbReference type="ARBA" id="ARBA00023011"/>
    </source>
</evidence>
<evidence type="ECO:0000256" key="10">
    <source>
        <dbReference type="ARBA" id="ARBA00023098"/>
    </source>
</evidence>
<sequence>MADKQVQVQRNPRTTHYEFFGPLGTTFVSVTVPIVIYALYFTCSEQAGGCPPPLWSIPFNFVRAVESIDWWKKLFDKEATIAYAAWYAFTVAAWWLLPGDWVEGTELRTGGRIQYKINAFSTMLLALGLTFGWIINFGPQSFTFIYEHWVGLCTASLLNSFIQATWCYYISTKNEDIRTLALGGNSGNVLYDWFIGRELNPSIGSFDIKSFNELRPGLILWLLCNISSACEQVTRRGTWIPTDSMGLVLLFQGLYVVDALYNEPAIFTTMDITTDGFGFMLAVGDLAWVPFTYSLQARYLAFNHSAIGSSGEQTTKKTTSEMEGTPRVRRDIMWYRTRVETLADLSSLQTERGTRLLTSGWWGMCQHPNYLGDWIMSVSYSLPTGFNTPITYFYCIYFLILLLHRQTRDDEACRKKYGKDWATYTNIICFGCIRSEHLLIVIGHVHVHHSHASFLTSTMASKTSPFDLYFHHHAKSSRSSDTLFSQTTHPLSLPLPTPPAKHASERARLASESRALFPHWLDELLEGFNLLFYGVGSKRTLLNEFATEYLSAEGHVVVVNGYLPTVGPADILTSLEQIPGILDIPLTGSGAEARAHRIASSVEQTIFVVVHNIDASQLRTARAQRVLSILASAENVHLVGTVDHVNSGLLFPRDQALGRKAHLGVLGTTDDTERGRGFKSWAWLWHDLTTFEPYTAELSHRDLTIPPSTSSAAAVAAPTLTASEVTPSAAQHVFASVTAKAQKVFFMLGQRQLRSLEEEGVVRIPAGGMQKYAVPYDSLLAEARDEFVAANDAALRGLLGEFKDHGMVLSGEAEGGGEVLWVPASQDILKTILGYLSKQCHVETRIFRELCIFVEDLCPFVWIGCRPSYLVILIKVPGYSGLNDATDVLPVSCYTGIHSVTNQRVKYTAKILDQAASSNSQQLSPTLNSEMSAPANASTAAATHPTAAPVRDYPTDGYGDGYGGGHGKYRPGFSRHDSQPGFPIHRNRRLANPAPLGMFALAATTLMWSLYNARTRGLYQINAVIAQALAVGGLVQLLAGMWEFVTGNTFAATAFSILGGFWISYGIMYWPYSGSLAGYPTEGELGSALGIYFMVWMIVALMLFLGSLRGSIPLAATFFFIFLMYMLIGIAHFTGRQGARRASGILGCVGSFIGFYTGAVGLHNRDTTYYNLPALGTARADADAGAATHGRYT</sequence>
<dbReference type="Proteomes" id="UP000650582">
    <property type="component" value="Unassembled WGS sequence"/>
</dbReference>
<evidence type="ECO:0000256" key="5">
    <source>
        <dbReference type="ARBA" id="ARBA00022692"/>
    </source>
</evidence>
<feature type="transmembrane region" description="Helical" evidence="15">
    <location>
        <begin position="149"/>
        <end position="171"/>
    </location>
</feature>
<keyword evidence="9" id="KW-0756">Sterol biosynthesis</keyword>
<comment type="similarity">
    <text evidence="2">Belongs to the ERG4/ERG24 family.</text>
</comment>
<evidence type="ECO:0000256" key="14">
    <source>
        <dbReference type="SAM" id="MobiDB-lite"/>
    </source>
</evidence>
<dbReference type="GO" id="GO:0050613">
    <property type="term" value="F:Delta14-sterol reductase activity"/>
    <property type="evidence" value="ECO:0007669"/>
    <property type="project" value="UniProtKB-ARBA"/>
</dbReference>
<dbReference type="InterPro" id="IPR056773">
    <property type="entry name" value="WHD_ORC2"/>
</dbReference>
<dbReference type="PROSITE" id="PS01018">
    <property type="entry name" value="STEROL_REDUCT_2"/>
    <property type="match status" value="1"/>
</dbReference>
<accession>A0A8H7H392</accession>
<feature type="compositionally biased region" description="Polar residues" evidence="14">
    <location>
        <begin position="921"/>
        <end position="931"/>
    </location>
</feature>
<dbReference type="PANTHER" id="PTHR21257">
    <property type="entry name" value="DELTA(14)-STEROL REDUCTASE"/>
    <property type="match status" value="1"/>
</dbReference>
<evidence type="ECO:0000256" key="13">
    <source>
        <dbReference type="ARBA" id="ARBA00023221"/>
    </source>
</evidence>
<dbReference type="EMBL" id="JACYCC010000289">
    <property type="protein sequence ID" value="KAF8669660.1"/>
    <property type="molecule type" value="Genomic_DNA"/>
</dbReference>
<feature type="domain" description="Origin recognition complex subunit 2 winged-helix" evidence="17">
    <location>
        <begin position="769"/>
        <end position="827"/>
    </location>
</feature>
<evidence type="ECO:0000256" key="4">
    <source>
        <dbReference type="ARBA" id="ARBA00022516"/>
    </source>
</evidence>
<dbReference type="PANTHER" id="PTHR21257:SF52">
    <property type="entry name" value="DELTA(14)-STEROL REDUCTASE TM7SF2"/>
    <property type="match status" value="1"/>
</dbReference>
<keyword evidence="10" id="KW-0443">Lipid metabolism</keyword>
<evidence type="ECO:0000313" key="19">
    <source>
        <dbReference type="Proteomes" id="UP000650582"/>
    </source>
</evidence>
<evidence type="ECO:0000313" key="18">
    <source>
        <dbReference type="EMBL" id="KAF8669660.1"/>
    </source>
</evidence>
<evidence type="ECO:0000259" key="17">
    <source>
        <dbReference type="Pfam" id="PF24882"/>
    </source>
</evidence>
<keyword evidence="11 15" id="KW-0472">Membrane</keyword>
<organism evidence="18 19">
    <name type="scientific">Rhizoctonia solani</name>
    <dbReference type="NCBI Taxonomy" id="456999"/>
    <lineage>
        <taxon>Eukaryota</taxon>
        <taxon>Fungi</taxon>
        <taxon>Dikarya</taxon>
        <taxon>Basidiomycota</taxon>
        <taxon>Agaricomycotina</taxon>
        <taxon>Agaricomycetes</taxon>
        <taxon>Cantharellales</taxon>
        <taxon>Ceratobasidiaceae</taxon>
        <taxon>Rhizoctonia</taxon>
    </lineage>
</organism>
<feature type="compositionally biased region" description="Low complexity" evidence="14">
    <location>
        <begin position="933"/>
        <end position="949"/>
    </location>
</feature>
<keyword evidence="6" id="KW-0752">Steroid biosynthesis</keyword>
<comment type="subcellular location">
    <subcellularLocation>
        <location evidence="1">Membrane</location>
        <topology evidence="1">Multi-pass membrane protein</topology>
    </subcellularLocation>
</comment>
<evidence type="ECO:0000256" key="1">
    <source>
        <dbReference type="ARBA" id="ARBA00004141"/>
    </source>
</evidence>
<dbReference type="GO" id="GO:0005789">
    <property type="term" value="C:endoplasmic reticulum membrane"/>
    <property type="evidence" value="ECO:0007669"/>
    <property type="project" value="TreeGrafter"/>
</dbReference>
<feature type="transmembrane region" description="Helical" evidence="15">
    <location>
        <begin position="20"/>
        <end position="40"/>
    </location>
</feature>
<feature type="transmembrane region" description="Helical" evidence="15">
    <location>
        <begin position="80"/>
        <end position="97"/>
    </location>
</feature>
<feature type="domain" description="Origin recognition complex subunit 2 RecA-like" evidence="16">
    <location>
        <begin position="506"/>
        <end position="687"/>
    </location>
</feature>
<evidence type="ECO:0000256" key="6">
    <source>
        <dbReference type="ARBA" id="ARBA00022955"/>
    </source>
</evidence>
<dbReference type="InterPro" id="IPR018083">
    <property type="entry name" value="Sterol_reductase_CS"/>
</dbReference>
<reference evidence="18" key="1">
    <citation type="submission" date="2020-09" db="EMBL/GenBank/DDBJ databases">
        <title>Comparative genome analyses of four rice-infecting Rhizoctonia solani isolates reveal extensive enrichment of homogalacturonan modification genes.</title>
        <authorList>
            <person name="Lee D.-Y."/>
            <person name="Jeon J."/>
            <person name="Kim K.-T."/>
            <person name="Cheong K."/>
            <person name="Song H."/>
            <person name="Choi G."/>
            <person name="Ko J."/>
            <person name="Opiyo S.O."/>
            <person name="Zuo S."/>
            <person name="Madhav S."/>
            <person name="Lee Y.-H."/>
            <person name="Wang G.-L."/>
        </authorList>
    </citation>
    <scope>NUCLEOTIDE SEQUENCE</scope>
    <source>
        <strain evidence="18">AG1-IA YN-7</strain>
    </source>
</reference>
<evidence type="ECO:0000259" key="16">
    <source>
        <dbReference type="Pfam" id="PF04084"/>
    </source>
</evidence>
<comment type="similarity">
    <text evidence="3">Belongs to the acetate uptake transporter (AceTr) (TC 2.A.96) family.</text>
</comment>
<feature type="transmembrane region" description="Helical" evidence="15">
    <location>
        <begin position="1023"/>
        <end position="1044"/>
    </location>
</feature>
<dbReference type="GO" id="GO:0006696">
    <property type="term" value="P:ergosterol biosynthetic process"/>
    <property type="evidence" value="ECO:0007669"/>
    <property type="project" value="TreeGrafter"/>
</dbReference>
<evidence type="ECO:0000256" key="3">
    <source>
        <dbReference type="ARBA" id="ARBA00005587"/>
    </source>
</evidence>
<dbReference type="InterPro" id="IPR056772">
    <property type="entry name" value="RecA-like_ORC2"/>
</dbReference>
<evidence type="ECO:0000256" key="12">
    <source>
        <dbReference type="ARBA" id="ARBA00023166"/>
    </source>
</evidence>
<feature type="transmembrane region" description="Helical" evidence="15">
    <location>
        <begin position="994"/>
        <end position="1011"/>
    </location>
</feature>
<keyword evidence="5 15" id="KW-0812">Transmembrane</keyword>
<keyword evidence="4" id="KW-0444">Lipid biosynthesis</keyword>
<name>A0A8H7H392_9AGAM</name>
<feature type="region of interest" description="Disordered" evidence="14">
    <location>
        <begin position="921"/>
        <end position="950"/>
    </location>
</feature>
<keyword evidence="13" id="KW-0753">Steroid metabolism</keyword>
<evidence type="ECO:0000256" key="7">
    <source>
        <dbReference type="ARBA" id="ARBA00022989"/>
    </source>
</evidence>
<feature type="transmembrane region" description="Helical" evidence="15">
    <location>
        <begin position="117"/>
        <end position="137"/>
    </location>
</feature>
<dbReference type="Pfam" id="PF01184">
    <property type="entry name" value="Gpr1_Fun34_YaaH"/>
    <property type="match status" value="1"/>
</dbReference>
<evidence type="ECO:0000256" key="2">
    <source>
        <dbReference type="ARBA" id="ARBA00005402"/>
    </source>
</evidence>
<comment type="caution">
    <text evidence="18">The sequence shown here is derived from an EMBL/GenBank/DDBJ whole genome shotgun (WGS) entry which is preliminary data.</text>
</comment>
<feature type="transmembrane region" description="Helical" evidence="15">
    <location>
        <begin position="1112"/>
        <end position="1133"/>
    </location>
</feature>
<feature type="transmembrane region" description="Helical" evidence="15">
    <location>
        <begin position="1145"/>
        <end position="1163"/>
    </location>
</feature>
<feature type="transmembrane region" description="Helical" evidence="15">
    <location>
        <begin position="1084"/>
        <end position="1106"/>
    </location>
</feature>
<evidence type="ECO:0000256" key="11">
    <source>
        <dbReference type="ARBA" id="ARBA00023136"/>
    </source>
</evidence>
<dbReference type="Pfam" id="PF01222">
    <property type="entry name" value="ERG4_ERG24"/>
    <property type="match status" value="1"/>
</dbReference>
<protein>
    <submittedName>
        <fullName evidence="18">C-14 sterol reductase</fullName>
    </submittedName>
</protein>
<gene>
    <name evidence="18" type="ORF">RHS04_08715</name>
</gene>
<dbReference type="Pfam" id="PF04084">
    <property type="entry name" value="RecA-like_ORC2"/>
    <property type="match status" value="1"/>
</dbReference>
<dbReference type="Pfam" id="PF24882">
    <property type="entry name" value="WHD_ORC2"/>
    <property type="match status" value="1"/>
</dbReference>
<evidence type="ECO:0000256" key="8">
    <source>
        <dbReference type="ARBA" id="ARBA00023002"/>
    </source>
</evidence>